<gene>
    <name evidence="1" type="ORF">POCTA_138.1.T1440009</name>
</gene>
<dbReference type="EMBL" id="CAJJDP010000145">
    <property type="protein sequence ID" value="CAD8208351.1"/>
    <property type="molecule type" value="Genomic_DNA"/>
</dbReference>
<sequence>MEWSQFIEIKIFMKNQQSENLLELIEFQLKKID</sequence>
<dbReference type="AlphaFoldDB" id="A0A8S1Y3J9"/>
<organism evidence="1 2">
    <name type="scientific">Paramecium octaurelia</name>
    <dbReference type="NCBI Taxonomy" id="43137"/>
    <lineage>
        <taxon>Eukaryota</taxon>
        <taxon>Sar</taxon>
        <taxon>Alveolata</taxon>
        <taxon>Ciliophora</taxon>
        <taxon>Intramacronucleata</taxon>
        <taxon>Oligohymenophorea</taxon>
        <taxon>Peniculida</taxon>
        <taxon>Parameciidae</taxon>
        <taxon>Paramecium</taxon>
    </lineage>
</organism>
<accession>A0A8S1Y3J9</accession>
<name>A0A8S1Y3J9_PAROT</name>
<keyword evidence="2" id="KW-1185">Reference proteome</keyword>
<evidence type="ECO:0000313" key="2">
    <source>
        <dbReference type="Proteomes" id="UP000683925"/>
    </source>
</evidence>
<dbReference type="Proteomes" id="UP000683925">
    <property type="component" value="Unassembled WGS sequence"/>
</dbReference>
<proteinExistence type="predicted"/>
<comment type="caution">
    <text evidence="1">The sequence shown here is derived from an EMBL/GenBank/DDBJ whole genome shotgun (WGS) entry which is preliminary data.</text>
</comment>
<protein>
    <submittedName>
        <fullName evidence="1">Uncharacterized protein</fullName>
    </submittedName>
</protein>
<evidence type="ECO:0000313" key="1">
    <source>
        <dbReference type="EMBL" id="CAD8208351.1"/>
    </source>
</evidence>
<reference evidence="1" key="1">
    <citation type="submission" date="2021-01" db="EMBL/GenBank/DDBJ databases">
        <authorList>
            <consortium name="Genoscope - CEA"/>
            <person name="William W."/>
        </authorList>
    </citation>
    <scope>NUCLEOTIDE SEQUENCE</scope>
</reference>